<dbReference type="InterPro" id="IPR053183">
    <property type="entry name" value="ASL1"/>
</dbReference>
<protein>
    <submittedName>
        <fullName evidence="2">Glycosyl hydrolase catalytic core</fullName>
    </submittedName>
</protein>
<keyword evidence="2" id="KW-0378">Hydrolase</keyword>
<evidence type="ECO:0000313" key="3">
    <source>
        <dbReference type="Proteomes" id="UP000199034"/>
    </source>
</evidence>
<dbReference type="Gene3D" id="3.20.20.80">
    <property type="entry name" value="Glycosidases"/>
    <property type="match status" value="1"/>
</dbReference>
<feature type="domain" description="Asl1-like glycosyl hydrolase catalytic" evidence="1">
    <location>
        <begin position="43"/>
        <end position="264"/>
    </location>
</feature>
<name>A0A1G6XUQ8_9ACTN</name>
<dbReference type="AlphaFoldDB" id="A0A1G6XUQ8"/>
<dbReference type="EMBL" id="FMZM01000011">
    <property type="protein sequence ID" value="SDD81870.1"/>
    <property type="molecule type" value="Genomic_DNA"/>
</dbReference>
<proteinExistence type="predicted"/>
<dbReference type="GO" id="GO:0071966">
    <property type="term" value="P:fungal-type cell wall polysaccharide metabolic process"/>
    <property type="evidence" value="ECO:0007669"/>
    <property type="project" value="TreeGrafter"/>
</dbReference>
<dbReference type="InterPro" id="IPR024655">
    <property type="entry name" value="Asl1_glyco_hydro_catalytic"/>
</dbReference>
<dbReference type="PANTHER" id="PTHR34154">
    <property type="entry name" value="ALKALI-SENSITIVE LINKAGE PROTEIN 1"/>
    <property type="match status" value="1"/>
</dbReference>
<dbReference type="InterPro" id="IPR017853">
    <property type="entry name" value="GH"/>
</dbReference>
<accession>A0A1G6XUQ8</accession>
<dbReference type="Pfam" id="PF11790">
    <property type="entry name" value="Glyco_hydro_cc"/>
    <property type="match status" value="1"/>
</dbReference>
<keyword evidence="3" id="KW-1185">Reference proteome</keyword>
<reference evidence="2 3" key="1">
    <citation type="submission" date="2016-10" db="EMBL/GenBank/DDBJ databases">
        <authorList>
            <person name="de Groot N.N."/>
        </authorList>
    </citation>
    <scope>NUCLEOTIDE SEQUENCE [LARGE SCALE GENOMIC DNA]</scope>
    <source>
        <strain evidence="2 3">CGMCC 4.6858</strain>
    </source>
</reference>
<dbReference type="STRING" id="1045774.SAMN05421872_11194"/>
<organism evidence="2 3">
    <name type="scientific">Nocardioides lianchengensis</name>
    <dbReference type="NCBI Taxonomy" id="1045774"/>
    <lineage>
        <taxon>Bacteria</taxon>
        <taxon>Bacillati</taxon>
        <taxon>Actinomycetota</taxon>
        <taxon>Actinomycetes</taxon>
        <taxon>Propionibacteriales</taxon>
        <taxon>Nocardioidaceae</taxon>
        <taxon>Nocardioides</taxon>
    </lineage>
</organism>
<evidence type="ECO:0000259" key="1">
    <source>
        <dbReference type="Pfam" id="PF11790"/>
    </source>
</evidence>
<evidence type="ECO:0000313" key="2">
    <source>
        <dbReference type="EMBL" id="SDD81870.1"/>
    </source>
</evidence>
<dbReference type="RefSeq" id="WP_211753073.1">
    <property type="nucleotide sequence ID" value="NZ_FMZM01000011.1"/>
</dbReference>
<gene>
    <name evidence="2" type="ORF">SAMN05421872_11194</name>
</gene>
<dbReference type="GO" id="GO:0016787">
    <property type="term" value="F:hydrolase activity"/>
    <property type="evidence" value="ECO:0007669"/>
    <property type="project" value="UniProtKB-KW"/>
</dbReference>
<sequence>MRTRSGALALLVLLLLAPVLPAQADSSPGVGAWRDRGVSESLRRSGADWFHTWSTEHPGIRAPRGTTFVPTIWGAGSVTGENLRRAREARSPWLMTFNEPDLAEQSNLTVRQALRLWPRLERTGKRLLSPSVAYGGADPGGWLDRFMKGAERRGLRVDAISVHWYGGDFHPRRATQQLASYLRAVHARHDKPVWLTEYALMRFGPTRVPSPRVQAAFVRRSSAMLDRLGFVQRHAWFGLPAAASGPSTGLFRPGARITAVGKAFRRAALS</sequence>
<dbReference type="Proteomes" id="UP000199034">
    <property type="component" value="Unassembled WGS sequence"/>
</dbReference>
<dbReference type="PANTHER" id="PTHR34154:SF3">
    <property type="entry name" value="ALKALI-SENSITIVE LINKAGE PROTEIN 1"/>
    <property type="match status" value="1"/>
</dbReference>
<dbReference type="SUPFAM" id="SSF51445">
    <property type="entry name" value="(Trans)glycosidases"/>
    <property type="match status" value="1"/>
</dbReference>